<feature type="domain" description="Peptidase S24/S26A/S26B/S26C" evidence="8">
    <location>
        <begin position="45"/>
        <end position="121"/>
    </location>
</feature>
<dbReference type="GO" id="GO:0004252">
    <property type="term" value="F:serine-type endopeptidase activity"/>
    <property type="evidence" value="ECO:0007669"/>
    <property type="project" value="UniProtKB-UniRule"/>
</dbReference>
<dbReference type="OrthoDB" id="385000at2"/>
<comment type="caution">
    <text evidence="9">The sequence shown here is derived from an EMBL/GenBank/DDBJ whole genome shotgun (WGS) entry which is preliminary data.</text>
</comment>
<dbReference type="NCBIfam" id="TIGR02228">
    <property type="entry name" value="sigpep_I_arch"/>
    <property type="match status" value="1"/>
</dbReference>
<dbReference type="GO" id="GO:0016020">
    <property type="term" value="C:membrane"/>
    <property type="evidence" value="ECO:0007669"/>
    <property type="project" value="UniProtKB-UniRule"/>
</dbReference>
<dbReference type="PRINTS" id="PR00728">
    <property type="entry name" value="SIGNALPTASE"/>
</dbReference>
<evidence type="ECO:0000256" key="5">
    <source>
        <dbReference type="ARBA" id="ARBA00023136"/>
    </source>
</evidence>
<evidence type="ECO:0000313" key="9">
    <source>
        <dbReference type="EMBL" id="RGX30986.1"/>
    </source>
</evidence>
<dbReference type="GO" id="GO:0006465">
    <property type="term" value="P:signal peptide processing"/>
    <property type="evidence" value="ECO:0007669"/>
    <property type="project" value="UniProtKB-UniRule"/>
</dbReference>
<dbReference type="GO" id="GO:0012505">
    <property type="term" value="C:endomembrane system"/>
    <property type="evidence" value="ECO:0007669"/>
    <property type="project" value="UniProtKB-SubCell"/>
</dbReference>
<dbReference type="SUPFAM" id="SSF51306">
    <property type="entry name" value="LexA/Signal peptidase"/>
    <property type="match status" value="1"/>
</dbReference>
<dbReference type="RefSeq" id="WP_007708388.1">
    <property type="nucleotide sequence ID" value="NZ_JAWRJJ010000373.1"/>
</dbReference>
<keyword evidence="5 7" id="KW-0472">Membrane</keyword>
<evidence type="ECO:0000313" key="10">
    <source>
        <dbReference type="Proteomes" id="UP000283880"/>
    </source>
</evidence>
<keyword evidence="4 7" id="KW-1133">Transmembrane helix</keyword>
<dbReference type="EMBL" id="QSBM01000004">
    <property type="protein sequence ID" value="RGX30986.1"/>
    <property type="molecule type" value="Genomic_DNA"/>
</dbReference>
<feature type="transmembrane region" description="Helical" evidence="7">
    <location>
        <begin position="7"/>
        <end position="28"/>
    </location>
</feature>
<gene>
    <name evidence="9" type="ORF">DWV29_07415</name>
</gene>
<dbReference type="InterPro" id="IPR001733">
    <property type="entry name" value="Peptidase_S26B"/>
</dbReference>
<dbReference type="PANTHER" id="PTHR10806:SF6">
    <property type="entry name" value="SIGNAL PEPTIDASE COMPLEX CATALYTIC SUBUNIT SEC11"/>
    <property type="match status" value="1"/>
</dbReference>
<evidence type="ECO:0000256" key="3">
    <source>
        <dbReference type="ARBA" id="ARBA00022692"/>
    </source>
</evidence>
<feature type="transmembrane region" description="Helical" evidence="7">
    <location>
        <begin position="142"/>
        <end position="162"/>
    </location>
</feature>
<proteinExistence type="predicted"/>
<accession>A0A413FIF0</accession>
<keyword evidence="9" id="KW-0378">Hydrolase</keyword>
<dbReference type="GO" id="GO:0009003">
    <property type="term" value="F:signal peptidase activity"/>
    <property type="evidence" value="ECO:0007669"/>
    <property type="project" value="UniProtKB-EC"/>
</dbReference>
<comment type="subcellular location">
    <subcellularLocation>
        <location evidence="1">Endomembrane system</location>
    </subcellularLocation>
</comment>
<dbReference type="AlphaFoldDB" id="A0A413FIF0"/>
<dbReference type="InterPro" id="IPR015927">
    <property type="entry name" value="Peptidase_S24_S26A/B/C"/>
</dbReference>
<dbReference type="Gene3D" id="2.10.109.10">
    <property type="entry name" value="Umud Fragment, subunit A"/>
    <property type="match status" value="1"/>
</dbReference>
<evidence type="ECO:0000256" key="7">
    <source>
        <dbReference type="SAM" id="Phobius"/>
    </source>
</evidence>
<dbReference type="CDD" id="cd06530">
    <property type="entry name" value="S26_SPase_I"/>
    <property type="match status" value="1"/>
</dbReference>
<reference evidence="9 10" key="1">
    <citation type="submission" date="2018-08" db="EMBL/GenBank/DDBJ databases">
        <title>A genome reference for cultivated species of the human gut microbiota.</title>
        <authorList>
            <person name="Zou Y."/>
            <person name="Xue W."/>
            <person name="Luo G."/>
        </authorList>
    </citation>
    <scope>NUCLEOTIDE SEQUENCE [LARGE SCALE GENOMIC DNA]</scope>
    <source>
        <strain evidence="9 10">AF04-15</strain>
    </source>
</reference>
<name>A0A413FIF0_9FIRM</name>
<evidence type="ECO:0000259" key="8">
    <source>
        <dbReference type="Pfam" id="PF00717"/>
    </source>
</evidence>
<evidence type="ECO:0000256" key="2">
    <source>
        <dbReference type="ARBA" id="ARBA00022670"/>
    </source>
</evidence>
<sequence length="171" mass="18199">MKFLRRAVRYLGIAALAAIVGFNIWQIAARSLFGQELPGLLGYSALAVMSGSMEPAISAGDLLIIHRKAVYQEGDVISFSDNGNYITHRLIGQTDGGFITQGDSNNVPDPEPVYAEQIVGRAVLVIPGLGGALMFLRTPAGILLTGLFVLAAVFLAGPAGQLRERVFGSRR</sequence>
<dbReference type="Proteomes" id="UP000283880">
    <property type="component" value="Unassembled WGS sequence"/>
</dbReference>
<evidence type="ECO:0000256" key="4">
    <source>
        <dbReference type="ARBA" id="ARBA00022989"/>
    </source>
</evidence>
<evidence type="ECO:0000256" key="1">
    <source>
        <dbReference type="ARBA" id="ARBA00004308"/>
    </source>
</evidence>
<dbReference type="Pfam" id="PF00717">
    <property type="entry name" value="Peptidase_S24"/>
    <property type="match status" value="1"/>
</dbReference>
<dbReference type="InterPro" id="IPR019533">
    <property type="entry name" value="Peptidase_S26"/>
</dbReference>
<keyword evidence="2" id="KW-0645">Protease</keyword>
<organism evidence="9 10">
    <name type="scientific">Enterocloster asparagiformis</name>
    <dbReference type="NCBI Taxonomy" id="333367"/>
    <lineage>
        <taxon>Bacteria</taxon>
        <taxon>Bacillati</taxon>
        <taxon>Bacillota</taxon>
        <taxon>Clostridia</taxon>
        <taxon>Lachnospirales</taxon>
        <taxon>Lachnospiraceae</taxon>
        <taxon>Enterocloster</taxon>
    </lineage>
</organism>
<dbReference type="PANTHER" id="PTHR10806">
    <property type="entry name" value="SIGNAL PEPTIDASE COMPLEX CATALYTIC SUBUNIT SEC11"/>
    <property type="match status" value="1"/>
</dbReference>
<keyword evidence="3 7" id="KW-0812">Transmembrane</keyword>
<protein>
    <recommendedName>
        <fullName evidence="6">Signal peptidase I</fullName>
        <ecNumber evidence="6">3.4.21.89</ecNumber>
    </recommendedName>
</protein>
<evidence type="ECO:0000256" key="6">
    <source>
        <dbReference type="NCBIfam" id="TIGR02228"/>
    </source>
</evidence>
<dbReference type="EC" id="3.4.21.89" evidence="6"/>
<dbReference type="InterPro" id="IPR036286">
    <property type="entry name" value="LexA/Signal_pep-like_sf"/>
</dbReference>